<dbReference type="PANTHER" id="PTHR47150:SF5">
    <property type="entry name" value="OS07G0546750 PROTEIN"/>
    <property type="match status" value="1"/>
</dbReference>
<proteinExistence type="predicted"/>
<keyword evidence="2" id="KW-1185">Reference proteome</keyword>
<gene>
    <name evidence="1" type="ORF">N0F65_004977</name>
</gene>
<evidence type="ECO:0000313" key="2">
    <source>
        <dbReference type="Proteomes" id="UP001146120"/>
    </source>
</evidence>
<dbReference type="EMBL" id="DAKRPA010000002">
    <property type="protein sequence ID" value="DBA05127.1"/>
    <property type="molecule type" value="Genomic_DNA"/>
</dbReference>
<name>A0AAV2ZKY0_9STRA</name>
<sequence>MPGSCNYVNVVDRSAILDQFLSSNVTFKINGNVYRQGYYLVDCIYPDITVFMKTISSAVKKQFAASQEAVRKDIERAFGILK</sequence>
<dbReference type="PANTHER" id="PTHR47150">
    <property type="entry name" value="OS12G0169200 PROTEIN"/>
    <property type="match status" value="1"/>
</dbReference>
<dbReference type="Proteomes" id="UP001146120">
    <property type="component" value="Unassembled WGS sequence"/>
</dbReference>
<reference evidence="1" key="2">
    <citation type="journal article" date="2023" name="Microbiol Resour">
        <title>Decontamination and Annotation of the Draft Genome Sequence of the Oomycete Lagenidium giganteum ARSEF 373.</title>
        <authorList>
            <person name="Morgan W.R."/>
            <person name="Tartar A."/>
        </authorList>
    </citation>
    <scope>NUCLEOTIDE SEQUENCE</scope>
    <source>
        <strain evidence="1">ARSEF 373</strain>
    </source>
</reference>
<accession>A0AAV2ZKY0</accession>
<reference evidence="1" key="1">
    <citation type="submission" date="2022-11" db="EMBL/GenBank/DDBJ databases">
        <authorList>
            <person name="Morgan W.R."/>
            <person name="Tartar A."/>
        </authorList>
    </citation>
    <scope>NUCLEOTIDE SEQUENCE</scope>
    <source>
        <strain evidence="1">ARSEF 373</strain>
    </source>
</reference>
<dbReference type="InterPro" id="IPR006912">
    <property type="entry name" value="Harbinger_derived_prot"/>
</dbReference>
<organism evidence="1 2">
    <name type="scientific">Lagenidium giganteum</name>
    <dbReference type="NCBI Taxonomy" id="4803"/>
    <lineage>
        <taxon>Eukaryota</taxon>
        <taxon>Sar</taxon>
        <taxon>Stramenopiles</taxon>
        <taxon>Oomycota</taxon>
        <taxon>Peronosporomycetes</taxon>
        <taxon>Pythiales</taxon>
        <taxon>Pythiaceae</taxon>
    </lineage>
</organism>
<comment type="caution">
    <text evidence="1">The sequence shown here is derived from an EMBL/GenBank/DDBJ whole genome shotgun (WGS) entry which is preliminary data.</text>
</comment>
<dbReference type="AlphaFoldDB" id="A0AAV2ZKY0"/>
<protein>
    <submittedName>
        <fullName evidence="1">Uncharacterized protein</fullName>
    </submittedName>
</protein>
<evidence type="ECO:0000313" key="1">
    <source>
        <dbReference type="EMBL" id="DBA05127.1"/>
    </source>
</evidence>
<dbReference type="Pfam" id="PF04827">
    <property type="entry name" value="Plant_tran"/>
    <property type="match status" value="1"/>
</dbReference>